<name>A0A9N9FW90_9GLOM</name>
<feature type="compositionally biased region" description="Polar residues" evidence="1">
    <location>
        <begin position="233"/>
        <end position="242"/>
    </location>
</feature>
<dbReference type="Proteomes" id="UP000789572">
    <property type="component" value="Unassembled WGS sequence"/>
</dbReference>
<organism evidence="2 3">
    <name type="scientific">Paraglomus occultum</name>
    <dbReference type="NCBI Taxonomy" id="144539"/>
    <lineage>
        <taxon>Eukaryota</taxon>
        <taxon>Fungi</taxon>
        <taxon>Fungi incertae sedis</taxon>
        <taxon>Mucoromycota</taxon>
        <taxon>Glomeromycotina</taxon>
        <taxon>Glomeromycetes</taxon>
        <taxon>Paraglomerales</taxon>
        <taxon>Paraglomeraceae</taxon>
        <taxon>Paraglomus</taxon>
    </lineage>
</organism>
<evidence type="ECO:0000313" key="2">
    <source>
        <dbReference type="EMBL" id="CAG8564479.1"/>
    </source>
</evidence>
<evidence type="ECO:0000313" key="3">
    <source>
        <dbReference type="Proteomes" id="UP000789572"/>
    </source>
</evidence>
<feature type="region of interest" description="Disordered" evidence="1">
    <location>
        <begin position="127"/>
        <end position="149"/>
    </location>
</feature>
<dbReference type="EMBL" id="CAJVPJ010000906">
    <property type="protein sequence ID" value="CAG8564479.1"/>
    <property type="molecule type" value="Genomic_DNA"/>
</dbReference>
<feature type="region of interest" description="Disordered" evidence="1">
    <location>
        <begin position="90"/>
        <end position="113"/>
    </location>
</feature>
<feature type="compositionally biased region" description="Pro residues" evidence="1">
    <location>
        <begin position="133"/>
        <end position="143"/>
    </location>
</feature>
<protein>
    <submittedName>
        <fullName evidence="2">1330_t:CDS:1</fullName>
    </submittedName>
</protein>
<gene>
    <name evidence="2" type="ORF">POCULU_LOCUS5676</name>
</gene>
<evidence type="ECO:0000256" key="1">
    <source>
        <dbReference type="SAM" id="MobiDB-lite"/>
    </source>
</evidence>
<proteinExistence type="predicted"/>
<feature type="region of interest" description="Disordered" evidence="1">
    <location>
        <begin position="208"/>
        <end position="259"/>
    </location>
</feature>
<accession>A0A9N9FW90</accession>
<feature type="region of interest" description="Disordered" evidence="1">
    <location>
        <begin position="368"/>
        <end position="390"/>
    </location>
</feature>
<comment type="caution">
    <text evidence="2">The sequence shown here is derived from an EMBL/GenBank/DDBJ whole genome shotgun (WGS) entry which is preliminary data.</text>
</comment>
<keyword evidence="3" id="KW-1185">Reference proteome</keyword>
<reference evidence="2" key="1">
    <citation type="submission" date="2021-06" db="EMBL/GenBank/DDBJ databases">
        <authorList>
            <person name="Kallberg Y."/>
            <person name="Tangrot J."/>
            <person name="Rosling A."/>
        </authorList>
    </citation>
    <scope>NUCLEOTIDE SEQUENCE</scope>
    <source>
        <strain evidence="2">IA702</strain>
    </source>
</reference>
<sequence length="471" mass="49967">MLIQFVDKPATAQKPALQQTQLMQQQRLRQQQSQQQPSQQLQSLQQQRKTVIRPKRAQTAPSAIQLTTQSLSTSSALTSLGSQQVQQIQRQALPPRRLGPIFKTTTTPSVMPIAPMPARRQDVATPGITPGLAPAPAPAPAAVPTPVSTSSASVPALAPTPAPVSTSVASVPALAPAATSVFASAPTSVSAPAPTFVTVPAPTPVSVPRPTTAVSAPAPTPVSASGSRPVPQRTLTSVQPQAPQQTIPSQQTLSSTQISSNATNMHAETQPLTTLPHSGPSLSYYTPTRSTDSLLHVRYVSMMTGASVEDIIRNYPDAQSQVKLAMEIIRLTTSNASYNETNPQIQQQLRLQLQQMVLNPYGQTSLLSRTSTTPASMSSPPSTSTPMTRTHQTISTMTTERSIQPMVGESQLTISQSQQVVVTLSQTTGNQLQTRNIHPQSTSVNLISTPSTPSSTSTTPTSAYFNDVTFL</sequence>
<feature type="region of interest" description="Disordered" evidence="1">
    <location>
        <begin position="28"/>
        <end position="48"/>
    </location>
</feature>
<feature type="compositionally biased region" description="Low complexity" evidence="1">
    <location>
        <begin position="243"/>
        <end position="259"/>
    </location>
</feature>
<feature type="compositionally biased region" description="Low complexity" evidence="1">
    <location>
        <begin position="208"/>
        <end position="225"/>
    </location>
</feature>
<dbReference type="AlphaFoldDB" id="A0A9N9FW90"/>